<sequence>MVGEVKEKVKRLRVASGKTNGEEKMPVECAQLVFPEIDEAAKKAALEVKKEGKEVSVTSVVDSFVGKAKSSSNFVNEYLDRRAAMEFAYKHPNSTLTALAPPAEPFKSRFSDPNAAVNKHLITMITGGRIRAEPLGARRRWEKAQRKRREQIAQRKLIKPTKRFLQEDVLYLMIVNMPTEEELAEARKKIAEAKKEKK</sequence>
<dbReference type="InterPro" id="IPR053221">
    <property type="entry name" value="Burnettramic_acid_biosynth"/>
</dbReference>
<name>A0AA39YYM7_9PEZI</name>
<protein>
    <submittedName>
        <fullName evidence="1">Uncharacterized protein</fullName>
    </submittedName>
</protein>
<dbReference type="PANTHER" id="PTHR38887">
    <property type="entry name" value="CHROMOSOME 21, WHOLE GENOME SHOTGUN SEQUENCE"/>
    <property type="match status" value="1"/>
</dbReference>
<keyword evidence="2" id="KW-1185">Reference proteome</keyword>
<evidence type="ECO:0000313" key="1">
    <source>
        <dbReference type="EMBL" id="KAK0660943.1"/>
    </source>
</evidence>
<accession>A0AA39YYM7</accession>
<dbReference type="Proteomes" id="UP001175001">
    <property type="component" value="Unassembled WGS sequence"/>
</dbReference>
<organism evidence="1 2">
    <name type="scientific">Lasiodiplodia hormozganensis</name>
    <dbReference type="NCBI Taxonomy" id="869390"/>
    <lineage>
        <taxon>Eukaryota</taxon>
        <taxon>Fungi</taxon>
        <taxon>Dikarya</taxon>
        <taxon>Ascomycota</taxon>
        <taxon>Pezizomycotina</taxon>
        <taxon>Dothideomycetes</taxon>
        <taxon>Dothideomycetes incertae sedis</taxon>
        <taxon>Botryosphaeriales</taxon>
        <taxon>Botryosphaeriaceae</taxon>
        <taxon>Lasiodiplodia</taxon>
    </lineage>
</organism>
<dbReference type="PANTHER" id="PTHR38887:SF1">
    <property type="entry name" value="RAS MODIFICATION PROTEIN ERF4"/>
    <property type="match status" value="1"/>
</dbReference>
<gene>
    <name evidence="1" type="ORF">DIS24_g2863</name>
</gene>
<proteinExistence type="predicted"/>
<comment type="caution">
    <text evidence="1">The sequence shown here is derived from an EMBL/GenBank/DDBJ whole genome shotgun (WGS) entry which is preliminary data.</text>
</comment>
<reference evidence="1" key="1">
    <citation type="submission" date="2023-06" db="EMBL/GenBank/DDBJ databases">
        <title>Multi-omics analyses reveal the molecular pathogenesis toolkit of Lasiodiplodia hormozganensis, a cross-kingdom pathogen.</title>
        <authorList>
            <person name="Felix C."/>
            <person name="Meneses R."/>
            <person name="Goncalves M.F.M."/>
            <person name="Tilleman L."/>
            <person name="Duarte A.S."/>
            <person name="Jorrin-Novo J.V."/>
            <person name="Van De Peer Y."/>
            <person name="Deforce D."/>
            <person name="Van Nieuwerburgh F."/>
            <person name="Esteves A.C."/>
            <person name="Alves A."/>
        </authorList>
    </citation>
    <scope>NUCLEOTIDE SEQUENCE</scope>
    <source>
        <strain evidence="1">CBS 339.90</strain>
    </source>
</reference>
<dbReference type="EMBL" id="JAUJDW010000009">
    <property type="protein sequence ID" value="KAK0660943.1"/>
    <property type="molecule type" value="Genomic_DNA"/>
</dbReference>
<dbReference type="AlphaFoldDB" id="A0AA39YYM7"/>
<evidence type="ECO:0000313" key="2">
    <source>
        <dbReference type="Proteomes" id="UP001175001"/>
    </source>
</evidence>